<gene>
    <name evidence="7" type="ORF">LNP81_00260</name>
</gene>
<dbReference type="PROSITE" id="PS50059">
    <property type="entry name" value="FKBP_PPIASE"/>
    <property type="match status" value="1"/>
</dbReference>
<evidence type="ECO:0000256" key="5">
    <source>
        <dbReference type="SAM" id="MobiDB-lite"/>
    </source>
</evidence>
<name>A0ABS8M7F5_9FLAO</name>
<evidence type="ECO:0000256" key="3">
    <source>
        <dbReference type="ARBA" id="ARBA00023110"/>
    </source>
</evidence>
<keyword evidence="8" id="KW-1185">Reference proteome</keyword>
<evidence type="ECO:0000313" key="7">
    <source>
        <dbReference type="EMBL" id="MCC9061422.1"/>
    </source>
</evidence>
<sequence length="401" mass="44685">MNKFKYYFILLLAGIGIVSCNKSDDDDDVVTVPLRDYKEQYKADNDSIVNYLKTNYMTVIHAPGTPQDLDVVIKKIVPGDGNVSIWDQKEYPLQTRPVYSNDVDYEVYFLSLRKGSGNSPTNTDRIVTSYSGNLLNGKVFDSSYGNAETFNLFAYSPEGTVIEGWSEIFPQFKTGTSTTAGNGVITYDNFGAGVMFLPSGLAYYNGTVGTDGAAYSCLVFSFKLFDLQRMDNEYSTSSSTGQRITVGDGVPDYLEDLNGDGYLYDFRNTTKYPNPPKELIDDTDGDGIADYLDFDDDGDGFTTLFELTKPTGQIGNGTLNGEPFNYGARFYYPWDPTADNPNTPNTDEYEPWGIPRKPTGELTDPAKPESSTNPRKFVEEDYKASGRLRIHLDKTYPVKKN</sequence>
<evidence type="ECO:0000313" key="8">
    <source>
        <dbReference type="Proteomes" id="UP001430679"/>
    </source>
</evidence>
<dbReference type="EMBL" id="JAJJMM010000001">
    <property type="protein sequence ID" value="MCC9061422.1"/>
    <property type="molecule type" value="Genomic_DNA"/>
</dbReference>
<reference evidence="7" key="1">
    <citation type="submission" date="2021-11" db="EMBL/GenBank/DDBJ databases">
        <title>Description of novel Flavobacterium species.</title>
        <authorList>
            <person name="Saticioglu I.B."/>
            <person name="Ay H."/>
            <person name="Altun S."/>
            <person name="Duman M."/>
        </authorList>
    </citation>
    <scope>NUCLEOTIDE SEQUENCE</scope>
    <source>
        <strain evidence="7">F-30</strain>
    </source>
</reference>
<feature type="domain" description="PPIase FKBP-type" evidence="6">
    <location>
        <begin position="123"/>
        <end position="228"/>
    </location>
</feature>
<comment type="catalytic activity">
    <reaction evidence="1 4">
        <text>[protein]-peptidylproline (omega=180) = [protein]-peptidylproline (omega=0)</text>
        <dbReference type="Rhea" id="RHEA:16237"/>
        <dbReference type="Rhea" id="RHEA-COMP:10747"/>
        <dbReference type="Rhea" id="RHEA-COMP:10748"/>
        <dbReference type="ChEBI" id="CHEBI:83833"/>
        <dbReference type="ChEBI" id="CHEBI:83834"/>
        <dbReference type="EC" id="5.2.1.8"/>
    </reaction>
</comment>
<dbReference type="Proteomes" id="UP001430679">
    <property type="component" value="Unassembled WGS sequence"/>
</dbReference>
<evidence type="ECO:0000259" key="6">
    <source>
        <dbReference type="PROSITE" id="PS50059"/>
    </source>
</evidence>
<dbReference type="PROSITE" id="PS51257">
    <property type="entry name" value="PROKAR_LIPOPROTEIN"/>
    <property type="match status" value="1"/>
</dbReference>
<feature type="region of interest" description="Disordered" evidence="5">
    <location>
        <begin position="337"/>
        <end position="377"/>
    </location>
</feature>
<dbReference type="SUPFAM" id="SSF54534">
    <property type="entry name" value="FKBP-like"/>
    <property type="match status" value="1"/>
</dbReference>
<comment type="caution">
    <text evidence="7">The sequence shown here is derived from an EMBL/GenBank/DDBJ whole genome shotgun (WGS) entry which is preliminary data.</text>
</comment>
<dbReference type="InterPro" id="IPR001179">
    <property type="entry name" value="PPIase_FKBP_dom"/>
</dbReference>
<dbReference type="InterPro" id="IPR046357">
    <property type="entry name" value="PPIase_dom_sf"/>
</dbReference>
<accession>A0ABS8M7F5</accession>
<dbReference type="Pfam" id="PF00254">
    <property type="entry name" value="FKBP_C"/>
    <property type="match status" value="1"/>
</dbReference>
<keyword evidence="3 4" id="KW-0697">Rotamase</keyword>
<proteinExistence type="predicted"/>
<keyword evidence="4 7" id="KW-0413">Isomerase</keyword>
<dbReference type="RefSeq" id="WP_230032424.1">
    <property type="nucleotide sequence ID" value="NZ_JAJJMM010000001.1"/>
</dbReference>
<dbReference type="Gene3D" id="3.10.50.40">
    <property type="match status" value="1"/>
</dbReference>
<dbReference type="InterPro" id="IPR028974">
    <property type="entry name" value="TSP_type-3_rpt"/>
</dbReference>
<protein>
    <recommendedName>
        <fullName evidence="2 4">peptidylprolyl isomerase</fullName>
        <ecNumber evidence="2 4">5.2.1.8</ecNumber>
    </recommendedName>
</protein>
<evidence type="ECO:0000256" key="4">
    <source>
        <dbReference type="PROSITE-ProRule" id="PRU00277"/>
    </source>
</evidence>
<evidence type="ECO:0000256" key="1">
    <source>
        <dbReference type="ARBA" id="ARBA00000971"/>
    </source>
</evidence>
<dbReference type="Gene3D" id="4.10.1080.10">
    <property type="entry name" value="TSP type-3 repeat"/>
    <property type="match status" value="1"/>
</dbReference>
<evidence type="ECO:0000256" key="2">
    <source>
        <dbReference type="ARBA" id="ARBA00013194"/>
    </source>
</evidence>
<dbReference type="GO" id="GO:0003755">
    <property type="term" value="F:peptidyl-prolyl cis-trans isomerase activity"/>
    <property type="evidence" value="ECO:0007669"/>
    <property type="project" value="UniProtKB-EC"/>
</dbReference>
<dbReference type="EC" id="5.2.1.8" evidence="2 4"/>
<organism evidence="7 8">
    <name type="scientific">Flavobacterium piscisymbiosum</name>
    <dbReference type="NCBI Taxonomy" id="2893753"/>
    <lineage>
        <taxon>Bacteria</taxon>
        <taxon>Pseudomonadati</taxon>
        <taxon>Bacteroidota</taxon>
        <taxon>Flavobacteriia</taxon>
        <taxon>Flavobacteriales</taxon>
        <taxon>Flavobacteriaceae</taxon>
        <taxon>Flavobacterium</taxon>
    </lineage>
</organism>